<dbReference type="Gene3D" id="3.40.50.300">
    <property type="entry name" value="P-loop containing nucleotide triphosphate hydrolases"/>
    <property type="match status" value="2"/>
</dbReference>
<dbReference type="PANTHER" id="PTHR41259">
    <property type="entry name" value="DOUBLE-STRAND BREAK REPAIR RAD50 ATPASE, PUTATIVE-RELATED"/>
    <property type="match status" value="1"/>
</dbReference>
<feature type="coiled-coil region" evidence="1">
    <location>
        <begin position="184"/>
        <end position="242"/>
    </location>
</feature>
<dbReference type="InterPro" id="IPR038734">
    <property type="entry name" value="YhaN_AAA"/>
</dbReference>
<evidence type="ECO:0000256" key="2">
    <source>
        <dbReference type="SAM" id="Phobius"/>
    </source>
</evidence>
<dbReference type="Pfam" id="PF13514">
    <property type="entry name" value="AAA_27"/>
    <property type="match status" value="1"/>
</dbReference>
<keyword evidence="1" id="KW-0175">Coiled coil</keyword>
<keyword evidence="2" id="KW-0812">Transmembrane</keyword>
<keyword evidence="2" id="KW-0472">Membrane</keyword>
<dbReference type="PANTHER" id="PTHR41259:SF1">
    <property type="entry name" value="DOUBLE-STRAND BREAK REPAIR RAD50 ATPASE, PUTATIVE-RELATED"/>
    <property type="match status" value="1"/>
</dbReference>
<evidence type="ECO:0000256" key="1">
    <source>
        <dbReference type="SAM" id="Coils"/>
    </source>
</evidence>
<dbReference type="PATRIC" id="fig|1423779.3.peg.1835"/>
<dbReference type="SUPFAM" id="SSF52540">
    <property type="entry name" value="P-loop containing nucleoside triphosphate hydrolases"/>
    <property type="match status" value="1"/>
</dbReference>
<reference evidence="4 5" key="1">
    <citation type="journal article" date="2015" name="Genome Announc.">
        <title>Expanding the biotechnology potential of lactobacilli through comparative genomics of 213 strains and associated genera.</title>
        <authorList>
            <person name="Sun Z."/>
            <person name="Harris H.M."/>
            <person name="McCann A."/>
            <person name="Guo C."/>
            <person name="Argimon S."/>
            <person name="Zhang W."/>
            <person name="Yang X."/>
            <person name="Jeffery I.B."/>
            <person name="Cooney J.C."/>
            <person name="Kagawa T.F."/>
            <person name="Liu W."/>
            <person name="Song Y."/>
            <person name="Salvetti E."/>
            <person name="Wrobel A."/>
            <person name="Rasinkangas P."/>
            <person name="Parkhill J."/>
            <person name="Rea M.C."/>
            <person name="O'Sullivan O."/>
            <person name="Ritari J."/>
            <person name="Douillard F.P."/>
            <person name="Paul Ross R."/>
            <person name="Yang R."/>
            <person name="Briner A.E."/>
            <person name="Felis G.E."/>
            <person name="de Vos W.M."/>
            <person name="Barrangou R."/>
            <person name="Klaenhammer T.R."/>
            <person name="Caufield P.W."/>
            <person name="Cui Y."/>
            <person name="Zhang H."/>
            <person name="O'Toole P.W."/>
        </authorList>
    </citation>
    <scope>NUCLEOTIDE SEQUENCE [LARGE SCALE GENOMIC DNA]</scope>
    <source>
        <strain evidence="4 5">DSM 4864</strain>
    </source>
</reference>
<comment type="caution">
    <text evidence="4">The sequence shown here is derived from an EMBL/GenBank/DDBJ whole genome shotgun (WGS) entry which is preliminary data.</text>
</comment>
<accession>A0A0R1WD27</accession>
<dbReference type="AlphaFoldDB" id="A0A0R1WD27"/>
<dbReference type="InterPro" id="IPR027417">
    <property type="entry name" value="P-loop_NTPase"/>
</dbReference>
<dbReference type="RefSeq" id="WP_056984391.1">
    <property type="nucleotide sequence ID" value="NZ_AZGE01000007.1"/>
</dbReference>
<feature type="domain" description="YhaN AAA" evidence="3">
    <location>
        <begin position="1"/>
        <end position="202"/>
    </location>
</feature>
<organism evidence="4 5">
    <name type="scientific">Limosilactobacillus oris DSM 4864</name>
    <dbReference type="NCBI Taxonomy" id="1423779"/>
    <lineage>
        <taxon>Bacteria</taxon>
        <taxon>Bacillati</taxon>
        <taxon>Bacillota</taxon>
        <taxon>Bacilli</taxon>
        <taxon>Lactobacillales</taxon>
        <taxon>Lactobacillaceae</taxon>
        <taxon>Limosilactobacillus</taxon>
    </lineage>
</organism>
<proteinExistence type="predicted"/>
<evidence type="ECO:0000259" key="3">
    <source>
        <dbReference type="Pfam" id="PF13514"/>
    </source>
</evidence>
<protein>
    <recommendedName>
        <fullName evidence="3">YhaN AAA domain-containing protein</fullName>
    </recommendedName>
</protein>
<evidence type="ECO:0000313" key="5">
    <source>
        <dbReference type="Proteomes" id="UP000050973"/>
    </source>
</evidence>
<keyword evidence="2" id="KW-1133">Transmembrane helix</keyword>
<feature type="coiled-coil region" evidence="1">
    <location>
        <begin position="272"/>
        <end position="306"/>
    </location>
</feature>
<dbReference type="EMBL" id="AZGE01000007">
    <property type="protein sequence ID" value="KRM15854.1"/>
    <property type="molecule type" value="Genomic_DNA"/>
</dbReference>
<evidence type="ECO:0000313" key="4">
    <source>
        <dbReference type="EMBL" id="KRM15854.1"/>
    </source>
</evidence>
<feature type="transmembrane region" description="Helical" evidence="2">
    <location>
        <begin position="386"/>
        <end position="404"/>
    </location>
</feature>
<sequence>MRIKSVHIDGFGKWVDQDFSLAVNPQVIYGENEAGKTTLAVFIRSILFGFANAKGKNRFQQYRPRTTAAYGGSLLVEADGQQYRITRTAGRDGGRVTVTDQRGQQFGQEKLAALLGNVDLDLYQAIFGIRQADLARISDLSREDVQRQLQQVGAVDSGEWRQLVAELLKKGDEVFKPRGRKPTLNQHLTEYQDLQQRIQQARGKYDDYQRLLKTRGAAQEQMKTGQAELKKAQARQNDLERLARLWPVFQQWRRGQDSSRAELISDEQVAAADRLGIQEQELRRQIKSQEAELAQLNGRLSQFDQAQLNDYHDHLAEYQEMRGQLLQLAARDDQQRQQGRFQEHRAQEKKQLQERYGQVPPQPLSERELTQLEQLRKAPAPLANQGIILALLAFGGLLCLFGLASQHGGLRNLGLLLVIAAGGWGYYGYRQEKQQLARRDAALVSFGRAHGLSRFSPDQWLTMQADLHRYAELSNQLSNSALGAGQSHEQLLTIKRRLAGKVSGEHAGELARNLLAWENRWADQWRSWQAIRQQLERAQRQLTALKSQLREVQNDKWAIYQSAGVNSDVDFARFLQQRARAHQQQVTTAVYDQQLTDEDKVALARFTDETALKREWERLSDRVAREQATLEAAHRQEQAAEVEIRGLAADGTLPELEQRAANLAARIWQEAQRWTTYQLTAQWINQALILASADRYPAIIKAAEEFFATLTNQRYTKILLNEEGVAVLTAGQERFAVEELSTGTAEQLYVALRLGFISVMSDQVSLPIIIDDGFVNFDYLRKERVLAILTRLARHNQVLYFTADHRARQLTGVIDLERLDSE</sequence>
<gene>
    <name evidence="4" type="ORF">FC49_GL001771</name>
</gene>
<feature type="transmembrane region" description="Helical" evidence="2">
    <location>
        <begin position="410"/>
        <end position="429"/>
    </location>
</feature>
<dbReference type="Proteomes" id="UP000050973">
    <property type="component" value="Unassembled WGS sequence"/>
</dbReference>
<feature type="coiled-coil region" evidence="1">
    <location>
        <begin position="528"/>
        <end position="555"/>
    </location>
</feature>
<name>A0A0R1WD27_9LACO</name>